<dbReference type="InParanoid" id="B2A5B6"/>
<dbReference type="STRING" id="457570.Nther_0353"/>
<feature type="compositionally biased region" description="Polar residues" evidence="1">
    <location>
        <begin position="96"/>
        <end position="105"/>
    </location>
</feature>
<evidence type="ECO:0000313" key="3">
    <source>
        <dbReference type="EMBL" id="ACB83950.1"/>
    </source>
</evidence>
<proteinExistence type="predicted"/>
<dbReference type="OrthoDB" id="9943098at2"/>
<feature type="transmembrane region" description="Helical" evidence="2">
    <location>
        <begin position="239"/>
        <end position="260"/>
    </location>
</feature>
<feature type="transmembrane region" description="Helical" evidence="2">
    <location>
        <begin position="292"/>
        <end position="312"/>
    </location>
</feature>
<reference evidence="3 4" key="2">
    <citation type="journal article" date="2011" name="J. Bacteriol.">
        <title>Complete genome sequence of the anaerobic, halophilic alkalithermophile Natranaerobius thermophilus JW/NM-WN-LF.</title>
        <authorList>
            <person name="Zhao B."/>
            <person name="Mesbah N.M."/>
            <person name="Dalin E."/>
            <person name="Goodwin L."/>
            <person name="Nolan M."/>
            <person name="Pitluck S."/>
            <person name="Chertkov O."/>
            <person name="Brettin T.S."/>
            <person name="Han J."/>
            <person name="Larimer F.W."/>
            <person name="Land M.L."/>
            <person name="Hauser L."/>
            <person name="Kyrpides N."/>
            <person name="Wiegel J."/>
        </authorList>
    </citation>
    <scope>NUCLEOTIDE SEQUENCE [LARGE SCALE GENOMIC DNA]</scope>
    <source>
        <strain evidence="4">ATCC BAA-1301 / DSM 18059 / JW/NM-WN-LF</strain>
    </source>
</reference>
<feature type="region of interest" description="Disordered" evidence="1">
    <location>
        <begin position="81"/>
        <end position="122"/>
    </location>
</feature>
<keyword evidence="2" id="KW-0472">Membrane</keyword>
<organism evidence="3 4">
    <name type="scientific">Natranaerobius thermophilus (strain ATCC BAA-1301 / DSM 18059 / JW/NM-WN-LF)</name>
    <dbReference type="NCBI Taxonomy" id="457570"/>
    <lineage>
        <taxon>Bacteria</taxon>
        <taxon>Bacillati</taxon>
        <taxon>Bacillota</taxon>
        <taxon>Clostridia</taxon>
        <taxon>Natranaerobiales</taxon>
        <taxon>Natranaerobiaceae</taxon>
        <taxon>Natranaerobius</taxon>
    </lineage>
</organism>
<feature type="transmembrane region" description="Helical" evidence="2">
    <location>
        <begin position="53"/>
        <end position="73"/>
    </location>
</feature>
<evidence type="ECO:0000313" key="4">
    <source>
        <dbReference type="Proteomes" id="UP000001683"/>
    </source>
</evidence>
<sequence length="313" mass="34887">MDKKVIIGLILIVAAVVMAFTGNSYHSSGYETYLLKDMEEGESMMRMGNILQYTGYGIGAVGVALLIAGFVGVQLPVNKGSKKEERTEEVAEVSKSEPSTNQPDSGQEEKTTPIKQNVTESQEKARKMLDYTKSSASTYFNFVKSFLKDPYIYLNDQDLSFKKEGLITLASVVVVTMLYRMSDLVFTPRSPEFTQIFTSMIGEGFTLAISIGLLLFIGKAILEKWEYKQISLDYMIEKIGLVFIPVLVLMGAALVLNPFGIGLDSYLFRLANILQFIGIFYLGIVELHKEKIYTPLSLVVVYFLVFNILGSIV</sequence>
<dbReference type="Proteomes" id="UP000001683">
    <property type="component" value="Chromosome"/>
</dbReference>
<feature type="compositionally biased region" description="Basic and acidic residues" evidence="1">
    <location>
        <begin position="81"/>
        <end position="95"/>
    </location>
</feature>
<gene>
    <name evidence="3" type="ordered locus">Nther_0353</name>
</gene>
<dbReference type="eggNOG" id="ENOG502ZK4F">
    <property type="taxonomic scope" value="Bacteria"/>
</dbReference>
<feature type="transmembrane region" description="Helical" evidence="2">
    <location>
        <begin position="266"/>
        <end position="285"/>
    </location>
</feature>
<name>B2A5B6_NATTJ</name>
<dbReference type="EMBL" id="CP001034">
    <property type="protein sequence ID" value="ACB83950.1"/>
    <property type="molecule type" value="Genomic_DNA"/>
</dbReference>
<accession>B2A5B6</accession>
<dbReference type="HOGENOM" id="CLU_888034_0_0_9"/>
<keyword evidence="4" id="KW-1185">Reference proteome</keyword>
<dbReference type="RefSeq" id="WP_012446838.1">
    <property type="nucleotide sequence ID" value="NC_010718.1"/>
</dbReference>
<evidence type="ECO:0000256" key="1">
    <source>
        <dbReference type="SAM" id="MobiDB-lite"/>
    </source>
</evidence>
<keyword evidence="2" id="KW-1133">Transmembrane helix</keyword>
<feature type="transmembrane region" description="Helical" evidence="2">
    <location>
        <begin position="193"/>
        <end position="218"/>
    </location>
</feature>
<keyword evidence="2" id="KW-0812">Transmembrane</keyword>
<evidence type="ECO:0000256" key="2">
    <source>
        <dbReference type="SAM" id="Phobius"/>
    </source>
</evidence>
<protein>
    <submittedName>
        <fullName evidence="3">Uncharacterized protein</fullName>
    </submittedName>
</protein>
<dbReference type="AlphaFoldDB" id="B2A5B6"/>
<dbReference type="KEGG" id="nth:Nther_0353"/>
<feature type="transmembrane region" description="Helical" evidence="2">
    <location>
        <begin position="165"/>
        <end position="181"/>
    </location>
</feature>
<reference evidence="3 4" key="1">
    <citation type="submission" date="2008-04" db="EMBL/GenBank/DDBJ databases">
        <title>Complete sequence of chromosome of Natranaerobius thermophilus JW/NM-WN-LF.</title>
        <authorList>
            <consortium name="US DOE Joint Genome Institute"/>
            <person name="Copeland A."/>
            <person name="Lucas S."/>
            <person name="Lapidus A."/>
            <person name="Glavina del Rio T."/>
            <person name="Dalin E."/>
            <person name="Tice H."/>
            <person name="Bruce D."/>
            <person name="Goodwin L."/>
            <person name="Pitluck S."/>
            <person name="Chertkov O."/>
            <person name="Brettin T."/>
            <person name="Detter J.C."/>
            <person name="Han C."/>
            <person name="Kuske C.R."/>
            <person name="Schmutz J."/>
            <person name="Larimer F."/>
            <person name="Land M."/>
            <person name="Hauser L."/>
            <person name="Kyrpides N."/>
            <person name="Lykidis A."/>
            <person name="Mesbah N.M."/>
            <person name="Wiegel J."/>
        </authorList>
    </citation>
    <scope>NUCLEOTIDE SEQUENCE [LARGE SCALE GENOMIC DNA]</scope>
    <source>
        <strain evidence="4">ATCC BAA-1301 / DSM 18059 / JW/NM-WN-LF</strain>
    </source>
</reference>